<dbReference type="GO" id="GO:0045087">
    <property type="term" value="P:innate immune response"/>
    <property type="evidence" value="ECO:0007669"/>
    <property type="project" value="UniProtKB-KW"/>
</dbReference>
<keyword evidence="2" id="KW-0963">Cytoplasm</keyword>
<sequence length="368" mass="42693">MDENEEIETLIKSMEDVKLKSLNNGCRRKIGMLLDPEGSLIPDSDMFNDWGGYAELLNFSQPEIENLKRHKSPTQEMLHLWTTRKYPEPTVGNLIRFLYQLERVDVITDCRNMIERDVKKWKENEKSIEDMYNDPTFRDPNLNATSNPPSRKTPESVPEVEREHEMYYDCFVIYNPDAPDQLDFVKEMSGILEGPEYNLRLFIPWRDYLVGTAMHSVSAAIIEKKCRRCAVILSKSFNNSPAADFQLKFAHALSPGARQKRVIPIVIEKMEVPNILNFVAPAPFYNVGIRHWQWPRVAATIKSELLPDPETWLPEYDAWNIKLDTADITKRELWGVTLATQIYPEEKPVEVPDVDAQRKKHKNKKSGK</sequence>
<dbReference type="Gene3D" id="3.40.50.10140">
    <property type="entry name" value="Toll/interleukin-1 receptor homology (TIR) domain"/>
    <property type="match status" value="1"/>
</dbReference>
<accession>A0A5C0NSG4</accession>
<dbReference type="EMBL" id="MH796761">
    <property type="protein sequence ID" value="QEJ65603.1"/>
    <property type="molecule type" value="Genomic_DNA"/>
</dbReference>
<feature type="domain" description="TIR" evidence="8">
    <location>
        <begin position="166"/>
        <end position="305"/>
    </location>
</feature>
<feature type="region of interest" description="Disordered" evidence="6">
    <location>
        <begin position="132"/>
        <end position="159"/>
    </location>
</feature>
<protein>
    <submittedName>
        <fullName evidence="9">Myeloid differentiation factor 88</fullName>
    </submittedName>
</protein>
<dbReference type="InterPro" id="IPR017281">
    <property type="entry name" value="Myelin_different_resp_MyD88"/>
</dbReference>
<dbReference type="PANTHER" id="PTHR15079:SF3">
    <property type="entry name" value="MYELOID DIFFERENTIATION PRIMARY RESPONSE PROTEIN MYD88"/>
    <property type="match status" value="1"/>
</dbReference>
<dbReference type="InterPro" id="IPR011029">
    <property type="entry name" value="DEATH-like_dom_sf"/>
</dbReference>
<evidence type="ECO:0000256" key="2">
    <source>
        <dbReference type="ARBA" id="ARBA00022490"/>
    </source>
</evidence>
<dbReference type="InterPro" id="IPR000157">
    <property type="entry name" value="TIR_dom"/>
</dbReference>
<feature type="compositionally biased region" description="Basic residues" evidence="6">
    <location>
        <begin position="358"/>
        <end position="368"/>
    </location>
</feature>
<gene>
    <name evidence="9" type="primary">Myd88</name>
</gene>
<keyword evidence="5" id="KW-0395">Inflammatory response</keyword>
<evidence type="ECO:0000256" key="1">
    <source>
        <dbReference type="ARBA" id="ARBA00004496"/>
    </source>
</evidence>
<dbReference type="CDD" id="cd08312">
    <property type="entry name" value="Death_MyD88"/>
    <property type="match status" value="1"/>
</dbReference>
<dbReference type="GO" id="GO:0070976">
    <property type="term" value="F:TIR domain binding"/>
    <property type="evidence" value="ECO:0007669"/>
    <property type="project" value="InterPro"/>
</dbReference>
<dbReference type="GO" id="GO:0043123">
    <property type="term" value="P:positive regulation of canonical NF-kappaB signal transduction"/>
    <property type="evidence" value="ECO:0007669"/>
    <property type="project" value="InterPro"/>
</dbReference>
<dbReference type="InterPro" id="IPR000488">
    <property type="entry name" value="Death_dom"/>
</dbReference>
<dbReference type="PROSITE" id="PS50017">
    <property type="entry name" value="DEATH_DOMAIN"/>
    <property type="match status" value="1"/>
</dbReference>
<dbReference type="PANTHER" id="PTHR15079">
    <property type="entry name" value="MYD88"/>
    <property type="match status" value="1"/>
</dbReference>
<dbReference type="SUPFAM" id="SSF52200">
    <property type="entry name" value="Toll/Interleukin receptor TIR domain"/>
    <property type="match status" value="1"/>
</dbReference>
<dbReference type="SMR" id="A0A5C0NSG4"/>
<feature type="region of interest" description="Disordered" evidence="6">
    <location>
        <begin position="349"/>
        <end position="368"/>
    </location>
</feature>
<evidence type="ECO:0000256" key="6">
    <source>
        <dbReference type="SAM" id="MobiDB-lite"/>
    </source>
</evidence>
<dbReference type="InterPro" id="IPR035897">
    <property type="entry name" value="Toll_tir_struct_dom_sf"/>
</dbReference>
<keyword evidence="3" id="KW-0399">Innate immunity</keyword>
<keyword evidence="4" id="KW-0391">Immunity</keyword>
<comment type="subcellular location">
    <subcellularLocation>
        <location evidence="1">Cytoplasm</location>
    </subcellularLocation>
</comment>
<proteinExistence type="predicted"/>
<dbReference type="AlphaFoldDB" id="A0A5C0NSG4"/>
<name>A0A5C0NSG4_MIMNO</name>
<evidence type="ECO:0000256" key="4">
    <source>
        <dbReference type="ARBA" id="ARBA00022859"/>
    </source>
</evidence>
<dbReference type="PROSITE" id="PS50104">
    <property type="entry name" value="TIR"/>
    <property type="match status" value="1"/>
</dbReference>
<dbReference type="Pfam" id="PF00531">
    <property type="entry name" value="Death"/>
    <property type="match status" value="1"/>
</dbReference>
<evidence type="ECO:0000313" key="9">
    <source>
        <dbReference type="EMBL" id="QEJ65603.1"/>
    </source>
</evidence>
<feature type="domain" description="Death" evidence="7">
    <location>
        <begin position="49"/>
        <end position="114"/>
    </location>
</feature>
<dbReference type="SMART" id="SM00255">
    <property type="entry name" value="TIR"/>
    <property type="match status" value="1"/>
</dbReference>
<organism evidence="9">
    <name type="scientific">Mimachlamys nobilis</name>
    <name type="common">Noble scallop</name>
    <name type="synonym">Chlamys nobilis</name>
    <dbReference type="NCBI Taxonomy" id="106276"/>
    <lineage>
        <taxon>Eukaryota</taxon>
        <taxon>Metazoa</taxon>
        <taxon>Spiralia</taxon>
        <taxon>Lophotrochozoa</taxon>
        <taxon>Mollusca</taxon>
        <taxon>Bivalvia</taxon>
        <taxon>Autobranchia</taxon>
        <taxon>Pteriomorphia</taxon>
        <taxon>Pectinida</taxon>
        <taxon>Pectinoidea</taxon>
        <taxon>Pectinidae</taxon>
        <taxon>Mimachlamys</taxon>
    </lineage>
</organism>
<dbReference type="GO" id="GO:0002755">
    <property type="term" value="P:MyD88-dependent toll-like receptor signaling pathway"/>
    <property type="evidence" value="ECO:0007669"/>
    <property type="project" value="InterPro"/>
</dbReference>
<dbReference type="GO" id="GO:0005737">
    <property type="term" value="C:cytoplasm"/>
    <property type="evidence" value="ECO:0007669"/>
    <property type="project" value="UniProtKB-SubCell"/>
</dbReference>
<evidence type="ECO:0000259" key="7">
    <source>
        <dbReference type="PROSITE" id="PS50017"/>
    </source>
</evidence>
<evidence type="ECO:0000259" key="8">
    <source>
        <dbReference type="PROSITE" id="PS50104"/>
    </source>
</evidence>
<evidence type="ECO:0000256" key="3">
    <source>
        <dbReference type="ARBA" id="ARBA00022588"/>
    </source>
</evidence>
<reference evidence="9" key="1">
    <citation type="submission" date="2018-08" db="EMBL/GenBank/DDBJ databases">
        <authorList>
            <person name="Feng M."/>
        </authorList>
    </citation>
    <scope>NUCLEOTIDE SEQUENCE</scope>
</reference>
<evidence type="ECO:0000256" key="5">
    <source>
        <dbReference type="ARBA" id="ARBA00023198"/>
    </source>
</evidence>
<dbReference type="Gene3D" id="1.10.533.10">
    <property type="entry name" value="Death Domain, Fas"/>
    <property type="match status" value="1"/>
</dbReference>
<dbReference type="SUPFAM" id="SSF47986">
    <property type="entry name" value="DEATH domain"/>
    <property type="match status" value="1"/>
</dbReference>
<dbReference type="InterPro" id="IPR034249">
    <property type="entry name" value="MyD88_Death"/>
</dbReference>